<evidence type="ECO:0000313" key="2">
    <source>
        <dbReference type="Proteomes" id="UP001055439"/>
    </source>
</evidence>
<accession>A0A9E7HZA2</accession>
<organism evidence="1 2">
    <name type="scientific">Musa troglodytarum</name>
    <name type="common">fe'i banana</name>
    <dbReference type="NCBI Taxonomy" id="320322"/>
    <lineage>
        <taxon>Eukaryota</taxon>
        <taxon>Viridiplantae</taxon>
        <taxon>Streptophyta</taxon>
        <taxon>Embryophyta</taxon>
        <taxon>Tracheophyta</taxon>
        <taxon>Spermatophyta</taxon>
        <taxon>Magnoliopsida</taxon>
        <taxon>Liliopsida</taxon>
        <taxon>Zingiberales</taxon>
        <taxon>Musaceae</taxon>
        <taxon>Musa</taxon>
    </lineage>
</organism>
<dbReference type="EMBL" id="CP097510">
    <property type="protein sequence ID" value="URE38652.1"/>
    <property type="molecule type" value="Genomic_DNA"/>
</dbReference>
<evidence type="ECO:0000313" key="1">
    <source>
        <dbReference type="EMBL" id="URE38652.1"/>
    </source>
</evidence>
<dbReference type="Proteomes" id="UP001055439">
    <property type="component" value="Chromosome 8"/>
</dbReference>
<reference evidence="1" key="1">
    <citation type="submission" date="2022-05" db="EMBL/GenBank/DDBJ databases">
        <title>The Musa troglodytarum L. genome provides insights into the mechanism of non-climacteric behaviour and enrichment of carotenoids.</title>
        <authorList>
            <person name="Wang J."/>
        </authorList>
    </citation>
    <scope>NUCLEOTIDE SEQUENCE</scope>
    <source>
        <tissue evidence="1">Leaf</tissue>
    </source>
</reference>
<protein>
    <submittedName>
        <fullName evidence="1">Uncharacterized protein</fullName>
    </submittedName>
</protein>
<dbReference type="AlphaFoldDB" id="A0A9E7HZA2"/>
<sequence>MREEAVGGGDRAELFLSPNERHHCSHPDELAALSASVAIGGGPPSGTPHVLQIPPSDTRGVSKNDELLFASSGSQCPEMEAVVLSFDVIRGARGDLTA</sequence>
<gene>
    <name evidence="1" type="ORF">MUK42_07487</name>
</gene>
<proteinExistence type="predicted"/>
<name>A0A9E7HZA2_9LILI</name>
<keyword evidence="2" id="KW-1185">Reference proteome</keyword>